<keyword evidence="1" id="KW-1133">Transmembrane helix</keyword>
<proteinExistence type="predicted"/>
<gene>
    <name evidence="2" type="ORF">DesU5LDRAFT_3305</name>
</gene>
<dbReference type="EMBL" id="JH600068">
    <property type="protein sequence ID" value="EIG54938.1"/>
    <property type="molecule type" value="Genomic_DNA"/>
</dbReference>
<feature type="transmembrane region" description="Helical" evidence="1">
    <location>
        <begin position="154"/>
        <end position="176"/>
    </location>
</feature>
<reference evidence="2" key="1">
    <citation type="submission" date="2011-11" db="EMBL/GenBank/DDBJ databases">
        <title>Improved High-Quality Draft sequence of Desulfovibrio sp. U5L.</title>
        <authorList>
            <consortium name="US DOE Joint Genome Institute"/>
            <person name="Lucas S."/>
            <person name="Han J."/>
            <person name="Lapidus A."/>
            <person name="Cheng J.-F."/>
            <person name="Goodwin L."/>
            <person name="Pitluck S."/>
            <person name="Peters L."/>
            <person name="Ovchinnikova G."/>
            <person name="Held B."/>
            <person name="Detter J.C."/>
            <person name="Han C."/>
            <person name="Tapia R."/>
            <person name="Land M."/>
            <person name="Hauser L."/>
            <person name="Kyrpides N."/>
            <person name="Ivanova N."/>
            <person name="Pagani I."/>
            <person name="Gabster J."/>
            <person name="Walker C."/>
            <person name="Stolyar S."/>
            <person name="Stahl D."/>
            <person name="Arkin A."/>
            <person name="Dehal P."/>
            <person name="Hazen T."/>
            <person name="Woyke T."/>
        </authorList>
    </citation>
    <scope>NUCLEOTIDE SEQUENCE [LARGE SCALE GENOMIC DNA]</scope>
    <source>
        <strain evidence="2">U5L</strain>
    </source>
</reference>
<feature type="transmembrane region" description="Helical" evidence="1">
    <location>
        <begin position="234"/>
        <end position="255"/>
    </location>
</feature>
<dbReference type="AlphaFoldDB" id="I2Q582"/>
<evidence type="ECO:0000313" key="2">
    <source>
        <dbReference type="EMBL" id="EIG54938.1"/>
    </source>
</evidence>
<sequence length="688" mass="78977">MKVIVPRSCQELDVDTHPTLFLPLEFQSDIVKAFSTNTCRIMEFRRIDKKPPKPPNQDPPRLLALGFTKDPQAGSHAITPFLTNYDCTKGSILWIALRLGGSAIEAESTYRLVVRLGFVDIGTIDYVIDIQFIDGANPIASQVRREKYNSLSFCSFYANIIFLLILFGILSVLLYYKSDIYNSTKFSSYFEWVQTFLLTYFLTRLSEKLVQAQNPLELFIYPEFYLDNGLLKALRYPVTPVILLTFCLISATFFLPRYLPLHMEPLASDFAYYDVSNHREITNGQIYRGYIDNVRIIFKNSSNINENSYVGKVIPTSDSAYVLTYNILSSDAPTLRPQYYTYSINEDDWHKVTLQIDNLNNYKANTYVKLIVDYIKSGTLDANRYLIQIQADAPASSSKIPQAPYSTKGVTTYICNIDRLKYLTANEMATIFDALAESYAASDKKIRFQEAPEFPADLVITQRGMESSFEQLKQDILKSFARSEKKYSGQPFEYVLDMLEHQLDTGDICNNLLTTNAIAAVLQDKRIAFTQQAFPRISRMFQDYFYTYYAKAEYDSDNYRINVAPQRIWRLWIRLLLTVAVGNPDNEKILGKTKEVIQMIQGKCLDNPTHKLIYLEELARQNAITDETNRFFIDCYSKNLCKIKGSIPDFLADCANRFQLQADRLGKLRQRFLEVAGKPDIVPETSCP</sequence>
<dbReference type="HOGENOM" id="CLU_399949_0_0_7"/>
<protein>
    <submittedName>
        <fullName evidence="2">Uncharacterized protein</fullName>
    </submittedName>
</protein>
<name>I2Q582_9BACT</name>
<accession>I2Q582</accession>
<evidence type="ECO:0000256" key="1">
    <source>
        <dbReference type="SAM" id="Phobius"/>
    </source>
</evidence>
<organism evidence="2">
    <name type="scientific">Desulfovibrio sp. U5L</name>
    <dbReference type="NCBI Taxonomy" id="596152"/>
    <lineage>
        <taxon>Bacteria</taxon>
        <taxon>Pseudomonadati</taxon>
        <taxon>Thermodesulfobacteriota</taxon>
        <taxon>Desulfovibrionia</taxon>
        <taxon>Desulfovibrionales</taxon>
        <taxon>Desulfovibrionaceae</taxon>
        <taxon>Desulfovibrio</taxon>
    </lineage>
</organism>
<keyword evidence="1" id="KW-0472">Membrane</keyword>
<keyword evidence="1" id="KW-0812">Transmembrane</keyword>